<comment type="similarity">
    <text evidence="2">Belongs to the C-terminally encoded plant signaling peptide (CEP) family.</text>
</comment>
<keyword evidence="5" id="KW-0372">Hormone</keyword>
<evidence type="ECO:0000313" key="8">
    <source>
        <dbReference type="Proteomes" id="UP000235220"/>
    </source>
</evidence>
<sequence length="138" mass="15183">MATSFKIIYTSAFLLAVVVFSSEIISMEGRQLRTQINKQYSCENHAISICDDNNEKSSEILSRRTYSGNNHKYYYFMRRDVLDHEADSEPAAGADQGRSGTVDNVEAGGADDFRPTEPGHSPGAGHSKGHRSADIPNP</sequence>
<reference evidence="9" key="1">
    <citation type="submission" date="2025-08" db="UniProtKB">
        <authorList>
            <consortium name="RefSeq"/>
        </authorList>
    </citation>
    <scope>IDENTIFICATION</scope>
    <source>
        <tissue evidence="9">Leaves</tissue>
    </source>
</reference>
<dbReference type="Gramene" id="Jr06_07320_p1">
    <property type="protein sequence ID" value="cds.Jr06_07320_p1"/>
    <property type="gene ID" value="Jr06_07320"/>
</dbReference>
<dbReference type="GeneID" id="118348605"/>
<evidence type="ECO:0000256" key="7">
    <source>
        <dbReference type="ARBA" id="ARBA00023278"/>
    </source>
</evidence>
<dbReference type="KEGG" id="jre:118348605"/>
<evidence type="ECO:0000256" key="3">
    <source>
        <dbReference type="ARBA" id="ARBA00022523"/>
    </source>
</evidence>
<proteinExistence type="inferred from homology"/>
<dbReference type="InterPro" id="IPR033250">
    <property type="entry name" value="CEP"/>
</dbReference>
<evidence type="ECO:0000256" key="2">
    <source>
        <dbReference type="ARBA" id="ARBA00008963"/>
    </source>
</evidence>
<evidence type="ECO:0000256" key="4">
    <source>
        <dbReference type="ARBA" id="ARBA00022525"/>
    </source>
</evidence>
<dbReference type="GO" id="GO:0048364">
    <property type="term" value="P:root development"/>
    <property type="evidence" value="ECO:0007669"/>
    <property type="project" value="InterPro"/>
</dbReference>
<keyword evidence="8" id="KW-1185">Reference proteome</keyword>
<dbReference type="GO" id="GO:0005179">
    <property type="term" value="F:hormone activity"/>
    <property type="evidence" value="ECO:0007669"/>
    <property type="project" value="UniProtKB-KW"/>
</dbReference>
<dbReference type="Proteomes" id="UP000235220">
    <property type="component" value="Chromosome 6"/>
</dbReference>
<gene>
    <name evidence="9" type="primary">LOC118348605</name>
</gene>
<evidence type="ECO:0000256" key="6">
    <source>
        <dbReference type="ARBA" id="ARBA00022729"/>
    </source>
</evidence>
<keyword evidence="6" id="KW-0732">Signal</keyword>
<keyword evidence="7" id="KW-0379">Hydroxylation</keyword>
<keyword evidence="3" id="KW-0052">Apoplast</keyword>
<dbReference type="PANTHER" id="PTHR33348">
    <property type="entry name" value="PRECURSOR OF CEP5"/>
    <property type="match status" value="1"/>
</dbReference>
<evidence type="ECO:0000256" key="1">
    <source>
        <dbReference type="ARBA" id="ARBA00004271"/>
    </source>
</evidence>
<accession>A0A6P9EVB2</accession>
<dbReference type="OrthoDB" id="1863260at2759"/>
<protein>
    <submittedName>
        <fullName evidence="9">Precursor of CEP11-like</fullName>
    </submittedName>
</protein>
<evidence type="ECO:0000313" key="9">
    <source>
        <dbReference type="RefSeq" id="XP_035546542.1"/>
    </source>
</evidence>
<organism evidence="8 9">
    <name type="scientific">Juglans regia</name>
    <name type="common">English walnut</name>
    <dbReference type="NCBI Taxonomy" id="51240"/>
    <lineage>
        <taxon>Eukaryota</taxon>
        <taxon>Viridiplantae</taxon>
        <taxon>Streptophyta</taxon>
        <taxon>Embryophyta</taxon>
        <taxon>Tracheophyta</taxon>
        <taxon>Spermatophyta</taxon>
        <taxon>Magnoliopsida</taxon>
        <taxon>eudicotyledons</taxon>
        <taxon>Gunneridae</taxon>
        <taxon>Pentapetalae</taxon>
        <taxon>rosids</taxon>
        <taxon>fabids</taxon>
        <taxon>Fagales</taxon>
        <taxon>Juglandaceae</taxon>
        <taxon>Juglans</taxon>
    </lineage>
</organism>
<dbReference type="AlphaFoldDB" id="A0A6P9EVB2"/>
<dbReference type="GO" id="GO:0048046">
    <property type="term" value="C:apoplast"/>
    <property type="evidence" value="ECO:0007669"/>
    <property type="project" value="UniProtKB-SubCell"/>
</dbReference>
<keyword evidence="4" id="KW-0964">Secreted</keyword>
<name>A0A6P9EVB2_JUGRE</name>
<dbReference type="GO" id="GO:1902025">
    <property type="term" value="P:nitrate import"/>
    <property type="evidence" value="ECO:0007669"/>
    <property type="project" value="UniProtKB-ARBA"/>
</dbReference>
<dbReference type="GO" id="GO:0006995">
    <property type="term" value="P:cellular response to nitrogen starvation"/>
    <property type="evidence" value="ECO:0007669"/>
    <property type="project" value="UniProtKB-ARBA"/>
</dbReference>
<dbReference type="PANTHER" id="PTHR33348:SF3">
    <property type="entry name" value="PRECURSOR OF CEP1"/>
    <property type="match status" value="1"/>
</dbReference>
<comment type="subcellular location">
    <subcellularLocation>
        <location evidence="1">Secreted</location>
        <location evidence="1">Extracellular space</location>
        <location evidence="1">Apoplast</location>
    </subcellularLocation>
</comment>
<dbReference type="RefSeq" id="XP_035546542.1">
    <property type="nucleotide sequence ID" value="XM_035690649.1"/>
</dbReference>
<evidence type="ECO:0000256" key="5">
    <source>
        <dbReference type="ARBA" id="ARBA00022702"/>
    </source>
</evidence>